<comment type="caution">
    <text evidence="2">The sequence shown here is derived from an EMBL/GenBank/DDBJ whole genome shotgun (WGS) entry which is preliminary data.</text>
</comment>
<proteinExistence type="predicted"/>
<dbReference type="EMBL" id="LABY01000143">
    <property type="protein sequence ID" value="KMO33904.1"/>
    <property type="molecule type" value="Genomic_DNA"/>
</dbReference>
<dbReference type="OrthoDB" id="9863809at2"/>
<feature type="region of interest" description="Disordered" evidence="1">
    <location>
        <begin position="91"/>
        <end position="174"/>
    </location>
</feature>
<protein>
    <submittedName>
        <fullName evidence="2">Uncharacterized protein</fullName>
    </submittedName>
</protein>
<keyword evidence="3" id="KW-1185">Reference proteome</keyword>
<evidence type="ECO:0000313" key="3">
    <source>
        <dbReference type="Proteomes" id="UP000035955"/>
    </source>
</evidence>
<gene>
    <name evidence="2" type="ORF">VQ02_19895</name>
</gene>
<dbReference type="AlphaFoldDB" id="A0A0J6SJT5"/>
<feature type="compositionally biased region" description="Basic and acidic residues" evidence="1">
    <location>
        <begin position="105"/>
        <end position="120"/>
    </location>
</feature>
<dbReference type="RefSeq" id="WP_048445942.1">
    <property type="nucleotide sequence ID" value="NZ_LABY01000143.1"/>
</dbReference>
<feature type="compositionally biased region" description="Low complexity" evidence="1">
    <location>
        <begin position="121"/>
        <end position="132"/>
    </location>
</feature>
<organism evidence="2 3">
    <name type="scientific">Methylobacterium variabile</name>
    <dbReference type="NCBI Taxonomy" id="298794"/>
    <lineage>
        <taxon>Bacteria</taxon>
        <taxon>Pseudomonadati</taxon>
        <taxon>Pseudomonadota</taxon>
        <taxon>Alphaproteobacteria</taxon>
        <taxon>Hyphomicrobiales</taxon>
        <taxon>Methylobacteriaceae</taxon>
        <taxon>Methylobacterium</taxon>
    </lineage>
</organism>
<accession>A0A0J6SJT5</accession>
<sequence>MDDTNLITIGCRHAPGIRLRVSEWFKTPGLDEPQLREIAIYDLAGSGQHNGEPGNGSLPGYTKIPAEHWEKWKALNGHSDLYASGTLFEAKGGEDAPEAPQLTAEEEREKANAEAQRLAEKQAQLAADAAARAAEEAQAEADRAAKAAAEQQATAGQGGGDGDEPAPDAELDKLSDDELRAYLRDRGVVVDRRWGRKTLIVEAEKLKAAA</sequence>
<reference evidence="2 3" key="1">
    <citation type="submission" date="2015-03" db="EMBL/GenBank/DDBJ databases">
        <title>Genome sequencing of Methylobacterium variabile DSM 16961.</title>
        <authorList>
            <person name="Chaudhry V."/>
            <person name="Patil P.B."/>
        </authorList>
    </citation>
    <scope>NUCLEOTIDE SEQUENCE [LARGE SCALE GENOMIC DNA]</scope>
    <source>
        <strain evidence="2 3">DSM 16961</strain>
    </source>
</reference>
<dbReference type="PATRIC" id="fig|298794.3.peg.1302"/>
<evidence type="ECO:0000256" key="1">
    <source>
        <dbReference type="SAM" id="MobiDB-lite"/>
    </source>
</evidence>
<name>A0A0J6SJT5_9HYPH</name>
<feature type="compositionally biased region" description="Low complexity" evidence="1">
    <location>
        <begin position="146"/>
        <end position="155"/>
    </location>
</feature>
<dbReference type="Proteomes" id="UP000035955">
    <property type="component" value="Unassembled WGS sequence"/>
</dbReference>
<evidence type="ECO:0000313" key="2">
    <source>
        <dbReference type="EMBL" id="KMO33904.1"/>
    </source>
</evidence>